<evidence type="ECO:0000256" key="2">
    <source>
        <dbReference type="SAM" id="Phobius"/>
    </source>
</evidence>
<evidence type="ECO:0000313" key="3">
    <source>
        <dbReference type="EMBL" id="MDA5193136.1"/>
    </source>
</evidence>
<protein>
    <submittedName>
        <fullName evidence="3">Class I SAM-dependent methyltransferase</fullName>
    </submittedName>
</protein>
<dbReference type="EMBL" id="JANWOI010000001">
    <property type="protein sequence ID" value="MDA5193136.1"/>
    <property type="molecule type" value="Genomic_DNA"/>
</dbReference>
<dbReference type="PANTHER" id="PTHR43861">
    <property type="entry name" value="TRANS-ACONITATE 2-METHYLTRANSFERASE-RELATED"/>
    <property type="match status" value="1"/>
</dbReference>
<accession>A0A9X3TWP7</accession>
<dbReference type="PANTHER" id="PTHR43861:SF3">
    <property type="entry name" value="PUTATIVE (AFU_ORTHOLOGUE AFUA_2G14390)-RELATED"/>
    <property type="match status" value="1"/>
</dbReference>
<reference evidence="3" key="1">
    <citation type="submission" date="2022-08" db="EMBL/GenBank/DDBJ databases">
        <authorList>
            <person name="Vandamme P."/>
            <person name="Hettiarachchi A."/>
            <person name="Peeters C."/>
            <person name="Cnockaert M."/>
            <person name="Carlier A."/>
        </authorList>
    </citation>
    <scope>NUCLEOTIDE SEQUENCE</scope>
    <source>
        <strain evidence="3">LMG 31809</strain>
    </source>
</reference>
<dbReference type="RefSeq" id="WP_274942830.1">
    <property type="nucleotide sequence ID" value="NZ_JANWOI010000001.1"/>
</dbReference>
<organism evidence="3 4">
    <name type="scientific">Govanella unica</name>
    <dbReference type="NCBI Taxonomy" id="2975056"/>
    <lineage>
        <taxon>Bacteria</taxon>
        <taxon>Pseudomonadati</taxon>
        <taxon>Pseudomonadota</taxon>
        <taxon>Alphaproteobacteria</taxon>
        <taxon>Emcibacterales</taxon>
        <taxon>Govanellaceae</taxon>
        <taxon>Govanella</taxon>
    </lineage>
</organism>
<dbReference type="AlphaFoldDB" id="A0A9X3TWP7"/>
<evidence type="ECO:0000313" key="4">
    <source>
        <dbReference type="Proteomes" id="UP001141619"/>
    </source>
</evidence>
<evidence type="ECO:0000256" key="1">
    <source>
        <dbReference type="ARBA" id="ARBA00022679"/>
    </source>
</evidence>
<name>A0A9X3TWP7_9PROT</name>
<feature type="transmembrane region" description="Helical" evidence="2">
    <location>
        <begin position="229"/>
        <end position="250"/>
    </location>
</feature>
<dbReference type="GO" id="GO:0008168">
    <property type="term" value="F:methyltransferase activity"/>
    <property type="evidence" value="ECO:0007669"/>
    <property type="project" value="UniProtKB-KW"/>
</dbReference>
<keyword evidence="2" id="KW-1133">Transmembrane helix</keyword>
<keyword evidence="4" id="KW-1185">Reference proteome</keyword>
<proteinExistence type="predicted"/>
<keyword evidence="1" id="KW-0808">Transferase</keyword>
<keyword evidence="3" id="KW-0489">Methyltransferase</keyword>
<dbReference type="Gene3D" id="3.40.50.150">
    <property type="entry name" value="Vaccinia Virus protein VP39"/>
    <property type="match status" value="1"/>
</dbReference>
<dbReference type="Pfam" id="PF13489">
    <property type="entry name" value="Methyltransf_23"/>
    <property type="match status" value="1"/>
</dbReference>
<comment type="caution">
    <text evidence="3">The sequence shown here is derived from an EMBL/GenBank/DDBJ whole genome shotgun (WGS) entry which is preliminary data.</text>
</comment>
<dbReference type="GO" id="GO:0032259">
    <property type="term" value="P:methylation"/>
    <property type="evidence" value="ECO:0007669"/>
    <property type="project" value="UniProtKB-KW"/>
</dbReference>
<reference evidence="3" key="2">
    <citation type="journal article" date="2023" name="Syst. Appl. Microbiol.">
        <title>Govania unica gen. nov., sp. nov., a rare biosphere bacterium that represents a novel family in the class Alphaproteobacteria.</title>
        <authorList>
            <person name="Vandamme P."/>
            <person name="Peeters C."/>
            <person name="Hettiarachchi A."/>
            <person name="Cnockaert M."/>
            <person name="Carlier A."/>
        </authorList>
    </citation>
    <scope>NUCLEOTIDE SEQUENCE</scope>
    <source>
        <strain evidence="3">LMG 31809</strain>
    </source>
</reference>
<gene>
    <name evidence="3" type="ORF">NYP16_04095</name>
</gene>
<dbReference type="CDD" id="cd02440">
    <property type="entry name" value="AdoMet_MTases"/>
    <property type="match status" value="1"/>
</dbReference>
<dbReference type="SUPFAM" id="SSF53335">
    <property type="entry name" value="S-adenosyl-L-methionine-dependent methyltransferases"/>
    <property type="match status" value="1"/>
</dbReference>
<dbReference type="InterPro" id="IPR029063">
    <property type="entry name" value="SAM-dependent_MTases_sf"/>
</dbReference>
<sequence>MRPAKSWLWSCPECSFLRARLKPGGGRGVGGLKSLRRENFAILLRHLPDGGQRLLEIGSAEGWFLKAATEAGFDARGIEPSPGGAQAQPIDKGFFPQDLSDPGPYDIVVFNDVYEHFDDPVQTIRDVEALLAPGGRVVINLPMSSGILYRIAGLLDAVGLHGPLDRLWQRGLPSPHMTYFNRRNLTALVTRHTGLRFVESFPLPSFSRHGLKARIFSTSRGLSGLTQFVALWLLSFVIEALPADTAVLIFRK</sequence>
<keyword evidence="2" id="KW-0812">Transmembrane</keyword>
<keyword evidence="2" id="KW-0472">Membrane</keyword>
<dbReference type="Proteomes" id="UP001141619">
    <property type="component" value="Unassembled WGS sequence"/>
</dbReference>